<evidence type="ECO:0000259" key="14">
    <source>
        <dbReference type="PROSITE" id="PS01124"/>
    </source>
</evidence>
<dbReference type="Gene3D" id="2.130.10.10">
    <property type="entry name" value="YVTN repeat-like/Quinoprotein amine dehydrogenase"/>
    <property type="match status" value="2"/>
</dbReference>
<reference evidence="17 18" key="1">
    <citation type="journal article" date="2017" name="Front. Microbiol.">
        <title>Labilibaculum manganireducens gen. nov., sp. nov. and Labilibaculum filiforme sp. nov., Novel Bacteroidetes Isolated from Subsurface Sediments of the Baltic Sea.</title>
        <authorList>
            <person name="Vandieken V."/>
            <person name="Marshall I.P."/>
            <person name="Niemann H."/>
            <person name="Engelen B."/>
            <person name="Cypionka H."/>
        </authorList>
    </citation>
    <scope>NUCLEOTIDE SEQUENCE [LARGE SCALE GENOMIC DNA]</scope>
    <source>
        <strain evidence="17 18">59.10-2M</strain>
    </source>
</reference>
<dbReference type="Pfam" id="PF00512">
    <property type="entry name" value="HisKA"/>
    <property type="match status" value="1"/>
</dbReference>
<dbReference type="PROSITE" id="PS00041">
    <property type="entry name" value="HTH_ARAC_FAMILY_1"/>
    <property type="match status" value="1"/>
</dbReference>
<dbReference type="PANTHER" id="PTHR43547:SF2">
    <property type="entry name" value="HYBRID SIGNAL TRANSDUCTION HISTIDINE KINASE C"/>
    <property type="match status" value="1"/>
</dbReference>
<dbReference type="SMART" id="SM00448">
    <property type="entry name" value="REC"/>
    <property type="match status" value="1"/>
</dbReference>
<keyword evidence="11" id="KW-0804">Transcription</keyword>
<dbReference type="SUPFAM" id="SSF55874">
    <property type="entry name" value="ATPase domain of HSP90 chaperone/DNA topoisomerase II/histidine kinase"/>
    <property type="match status" value="1"/>
</dbReference>
<feature type="domain" description="Histidine kinase" evidence="15">
    <location>
        <begin position="838"/>
        <end position="1057"/>
    </location>
</feature>
<evidence type="ECO:0000256" key="13">
    <source>
        <dbReference type="SAM" id="SignalP"/>
    </source>
</evidence>
<evidence type="ECO:0000256" key="9">
    <source>
        <dbReference type="ARBA" id="ARBA00023015"/>
    </source>
</evidence>
<dbReference type="InterPro" id="IPR003594">
    <property type="entry name" value="HATPase_dom"/>
</dbReference>
<dbReference type="Gene3D" id="3.30.565.10">
    <property type="entry name" value="Histidine kinase-like ATPase, C-terminal domain"/>
    <property type="match status" value="1"/>
</dbReference>
<dbReference type="Gene3D" id="3.40.50.2300">
    <property type="match status" value="1"/>
</dbReference>
<dbReference type="InterPro" id="IPR036890">
    <property type="entry name" value="HATPase_C_sf"/>
</dbReference>
<evidence type="ECO:0000256" key="5">
    <source>
        <dbReference type="ARBA" id="ARBA00022741"/>
    </source>
</evidence>
<proteinExistence type="predicted"/>
<evidence type="ECO:0000256" key="12">
    <source>
        <dbReference type="PROSITE-ProRule" id="PRU00169"/>
    </source>
</evidence>
<dbReference type="InterPro" id="IPR011047">
    <property type="entry name" value="Quinoprotein_ADH-like_sf"/>
</dbReference>
<dbReference type="InterPro" id="IPR003661">
    <property type="entry name" value="HisK_dim/P_dom"/>
</dbReference>
<dbReference type="Gene3D" id="1.10.10.60">
    <property type="entry name" value="Homeodomain-like"/>
    <property type="match status" value="1"/>
</dbReference>
<comment type="catalytic activity">
    <reaction evidence="1">
        <text>ATP + protein L-histidine = ADP + protein N-phospho-L-histidine.</text>
        <dbReference type="EC" id="2.7.13.3"/>
    </reaction>
</comment>
<evidence type="ECO:0000313" key="17">
    <source>
        <dbReference type="EMBL" id="PKQ67911.1"/>
    </source>
</evidence>
<keyword evidence="13" id="KW-0732">Signal</keyword>
<dbReference type="InterPro" id="IPR011006">
    <property type="entry name" value="CheY-like_superfamily"/>
</dbReference>
<comment type="caution">
    <text evidence="17">The sequence shown here is derived from an EMBL/GenBank/DDBJ whole genome shotgun (WGS) entry which is preliminary data.</text>
</comment>
<evidence type="ECO:0000256" key="4">
    <source>
        <dbReference type="ARBA" id="ARBA00022679"/>
    </source>
</evidence>
<feature type="chain" id="PRO_5014716640" description="histidine kinase" evidence="13">
    <location>
        <begin position="20"/>
        <end position="1340"/>
    </location>
</feature>
<feature type="domain" description="HTH araC/xylS-type" evidence="14">
    <location>
        <begin position="1242"/>
        <end position="1340"/>
    </location>
</feature>
<dbReference type="SMART" id="SM00387">
    <property type="entry name" value="HATPase_c"/>
    <property type="match status" value="1"/>
</dbReference>
<keyword evidence="4" id="KW-0808">Transferase</keyword>
<dbReference type="RefSeq" id="WP_101308921.1">
    <property type="nucleotide sequence ID" value="NZ_MVDE01000006.1"/>
</dbReference>
<evidence type="ECO:0000256" key="10">
    <source>
        <dbReference type="ARBA" id="ARBA00023125"/>
    </source>
</evidence>
<dbReference type="SUPFAM" id="SSF50998">
    <property type="entry name" value="Quinoprotein alcohol dehydrogenase-like"/>
    <property type="match status" value="1"/>
</dbReference>
<evidence type="ECO:0000256" key="3">
    <source>
        <dbReference type="ARBA" id="ARBA00022553"/>
    </source>
</evidence>
<dbReference type="GO" id="GO:0043565">
    <property type="term" value="F:sequence-specific DNA binding"/>
    <property type="evidence" value="ECO:0007669"/>
    <property type="project" value="InterPro"/>
</dbReference>
<dbReference type="PRINTS" id="PR00344">
    <property type="entry name" value="BCTRLSENSOR"/>
</dbReference>
<dbReference type="Gene3D" id="2.60.40.10">
    <property type="entry name" value="Immunoglobulins"/>
    <property type="match status" value="1"/>
</dbReference>
<dbReference type="PROSITE" id="PS01124">
    <property type="entry name" value="HTH_ARAC_FAMILY_2"/>
    <property type="match status" value="1"/>
</dbReference>
<dbReference type="SUPFAM" id="SSF101898">
    <property type="entry name" value="NHL repeat"/>
    <property type="match status" value="1"/>
</dbReference>
<dbReference type="InterPro" id="IPR004358">
    <property type="entry name" value="Sig_transdc_His_kin-like_C"/>
</dbReference>
<evidence type="ECO:0000256" key="8">
    <source>
        <dbReference type="ARBA" id="ARBA00023012"/>
    </source>
</evidence>
<dbReference type="GO" id="GO:0003700">
    <property type="term" value="F:DNA-binding transcription factor activity"/>
    <property type="evidence" value="ECO:0007669"/>
    <property type="project" value="InterPro"/>
</dbReference>
<evidence type="ECO:0000256" key="2">
    <source>
        <dbReference type="ARBA" id="ARBA00012438"/>
    </source>
</evidence>
<dbReference type="InterPro" id="IPR018060">
    <property type="entry name" value="HTH_AraC"/>
</dbReference>
<dbReference type="SUPFAM" id="SSF52172">
    <property type="entry name" value="CheY-like"/>
    <property type="match status" value="1"/>
</dbReference>
<dbReference type="Pfam" id="PF00072">
    <property type="entry name" value="Response_reg"/>
    <property type="match status" value="1"/>
</dbReference>
<dbReference type="PROSITE" id="PS50109">
    <property type="entry name" value="HIS_KIN"/>
    <property type="match status" value="1"/>
</dbReference>
<dbReference type="GO" id="GO:0000155">
    <property type="term" value="F:phosphorelay sensor kinase activity"/>
    <property type="evidence" value="ECO:0007669"/>
    <property type="project" value="InterPro"/>
</dbReference>
<organism evidence="17 18">
    <name type="scientific">Labilibaculum manganireducens</name>
    <dbReference type="NCBI Taxonomy" id="1940525"/>
    <lineage>
        <taxon>Bacteria</taxon>
        <taxon>Pseudomonadati</taxon>
        <taxon>Bacteroidota</taxon>
        <taxon>Bacteroidia</taxon>
        <taxon>Marinilabiliales</taxon>
        <taxon>Marinifilaceae</taxon>
        <taxon>Labilibaculum</taxon>
    </lineage>
</organism>
<feature type="signal peptide" evidence="13">
    <location>
        <begin position="1"/>
        <end position="19"/>
    </location>
</feature>
<dbReference type="InterPro" id="IPR009057">
    <property type="entry name" value="Homeodomain-like_sf"/>
</dbReference>
<keyword evidence="10" id="KW-0238">DNA-binding</keyword>
<dbReference type="SMART" id="SM00342">
    <property type="entry name" value="HTH_ARAC"/>
    <property type="match status" value="1"/>
</dbReference>
<keyword evidence="8" id="KW-0902">Two-component regulatory system</keyword>
<dbReference type="CDD" id="cd00082">
    <property type="entry name" value="HisKA"/>
    <property type="match status" value="1"/>
</dbReference>
<dbReference type="InterPro" id="IPR001789">
    <property type="entry name" value="Sig_transdc_resp-reg_receiver"/>
</dbReference>
<evidence type="ECO:0000259" key="16">
    <source>
        <dbReference type="PROSITE" id="PS50110"/>
    </source>
</evidence>
<feature type="domain" description="Response regulatory" evidence="16">
    <location>
        <begin position="1095"/>
        <end position="1210"/>
    </location>
</feature>
<dbReference type="InterPro" id="IPR018062">
    <property type="entry name" value="HTH_AraC-typ_CS"/>
</dbReference>
<dbReference type="FunFam" id="3.30.565.10:FF:000037">
    <property type="entry name" value="Hybrid sensor histidine kinase/response regulator"/>
    <property type="match status" value="1"/>
</dbReference>
<keyword evidence="5" id="KW-0547">Nucleotide-binding</keyword>
<gene>
    <name evidence="17" type="ORF">BZG01_05960</name>
</gene>
<protein>
    <recommendedName>
        <fullName evidence="2">histidine kinase</fullName>
        <ecNumber evidence="2">2.7.13.3</ecNumber>
    </recommendedName>
</protein>
<evidence type="ECO:0000313" key="18">
    <source>
        <dbReference type="Proteomes" id="UP000233618"/>
    </source>
</evidence>
<dbReference type="PANTHER" id="PTHR43547">
    <property type="entry name" value="TWO-COMPONENT HISTIDINE KINASE"/>
    <property type="match status" value="1"/>
</dbReference>
<evidence type="ECO:0000256" key="7">
    <source>
        <dbReference type="ARBA" id="ARBA00022840"/>
    </source>
</evidence>
<dbReference type="InterPro" id="IPR005467">
    <property type="entry name" value="His_kinase_dom"/>
</dbReference>
<feature type="modified residue" description="4-aspartylphosphate" evidence="12">
    <location>
        <position position="1143"/>
    </location>
</feature>
<keyword evidence="3 12" id="KW-0597">Phosphoprotein</keyword>
<dbReference type="SUPFAM" id="SSF47384">
    <property type="entry name" value="Homodimeric domain of signal transducing histidine kinase"/>
    <property type="match status" value="1"/>
</dbReference>
<evidence type="ECO:0000256" key="1">
    <source>
        <dbReference type="ARBA" id="ARBA00000085"/>
    </source>
</evidence>
<keyword evidence="9" id="KW-0805">Transcription regulation</keyword>
<dbReference type="CDD" id="cd17574">
    <property type="entry name" value="REC_OmpR"/>
    <property type="match status" value="1"/>
</dbReference>
<dbReference type="Proteomes" id="UP000233618">
    <property type="component" value="Unassembled WGS sequence"/>
</dbReference>
<evidence type="ECO:0000259" key="15">
    <source>
        <dbReference type="PROSITE" id="PS50109"/>
    </source>
</evidence>
<dbReference type="Gene3D" id="1.10.287.130">
    <property type="match status" value="1"/>
</dbReference>
<dbReference type="SMART" id="SM00388">
    <property type="entry name" value="HisKA"/>
    <property type="match status" value="1"/>
</dbReference>
<dbReference type="PROSITE" id="PS50110">
    <property type="entry name" value="RESPONSE_REGULATORY"/>
    <property type="match status" value="1"/>
</dbReference>
<keyword evidence="18" id="KW-1185">Reference proteome</keyword>
<evidence type="ECO:0000256" key="11">
    <source>
        <dbReference type="ARBA" id="ARBA00023163"/>
    </source>
</evidence>
<dbReference type="Pfam" id="PF07495">
    <property type="entry name" value="Y_Y_Y"/>
    <property type="match status" value="1"/>
</dbReference>
<dbReference type="EMBL" id="MVDE01000006">
    <property type="protein sequence ID" value="PKQ67911.1"/>
    <property type="molecule type" value="Genomic_DNA"/>
</dbReference>
<evidence type="ECO:0000256" key="6">
    <source>
        <dbReference type="ARBA" id="ARBA00022777"/>
    </source>
</evidence>
<dbReference type="EC" id="2.7.13.3" evidence="2"/>
<dbReference type="Pfam" id="PF07494">
    <property type="entry name" value="Reg_prop"/>
    <property type="match status" value="4"/>
</dbReference>
<dbReference type="InterPro" id="IPR013783">
    <property type="entry name" value="Ig-like_fold"/>
</dbReference>
<dbReference type="InterPro" id="IPR015943">
    <property type="entry name" value="WD40/YVTN_repeat-like_dom_sf"/>
</dbReference>
<keyword evidence="7" id="KW-0067">ATP-binding</keyword>
<sequence length="1340" mass="153202">MRGRFIVFICILISSSVYAEDINLEHFSNEDGLSHNSIRHIVQDKTGLLWLGTFGGVNSFDGYKFTSYLSNSRAGNSIRNNDITAMEIDYESDQMWIGTRNGLTQYNFKTHQFKTFLPEKNNPHSICDSEIRSIYIDKYKRVWVGTKTQGLCIYDPKSESFSKVENFGFDYIKSIFKDENGSIWIGSDHKGLAKISLNSTGTISNIKTYNLPFADSNEINPYVNFIYQDDKSDLFVGTREGLYILDKYEDKFVVLQIPDNSVRDILGPYFNCVTRAPNGRYWLGTLGGLIVCDHLEDIAKGKFQWHYSVWSEETSLVDNLVSALFFDNSGILWIGTENGLDKYDPFKNQFKTSKDISLFIGDKIPRISGFAQTYDDQLIVSTHDNGLFLDKNREFSILQDKYKEISSIYSSDGKIFYCGLWSGDILVYNYITKSVKLIDVGFDEVPVMAFCMLKNGKLFVGSHGDGAVLLNPKNSTVDLKCKDLLDNIEIYNAVSNTGGIIWLATGTGVIRYDPIKNEAVTYVHSEEESKGLSISDVRDISIDNKGKIWVVTTVGLNYYDPLLNDFVPVVSPEELHNNWITDIKLGENGELWLNFNNDRVGRFNPATNKLNIYHVGSGNRLDIFSNKGFLLFNDSLVYLTGKNGIIYFSTNELSDNLISDPPFITEVKVNNKEISPGDTINGQIVLDQDINYSRRIELDYDNRNFSFSFSSPSYVNVRLNKYQYMLEGFDKEWVTVSNNSRNIQYTNLYPQEYVFKIRAGNSSGYWSNVSSYQVVIYPPFWLTYKAILLFLVILSFVVYQVQKQLKNRRLLKQELLLEKVKRERDEKLNNEKLRFFTNISHELRTPISLIIGPAKQLEEEGGGTDYQKSRVNLILRNSNRLLYLVNQLLDFRKAQTGELKLKVSKTDILLYTRNTFNSFEGFAKDKKINLNLICEYEKIAGWIDRDKYDKILYNLLSNAIKFTGKYGNVDLFVGLKETNPRILVLEVSDDGIGIPLESQKKIFSRFYQVEHSREENTGSGIGLSLVQSLVQLHKATIEVQSFPDKGSVFAVAIPIDREFYEDQEVFDYESKPIGNQEVIMPEVKKVIQSTELKEKILVIEDNKELRNFIAEYLSDYYKVYEAENGEEGLRVCRQMKPILCVADVMMPVMDGFQFCEELKNDESISHIPVILLTALSGNENKIKGYKLGADGYLVKPFDPSLLKSRIDNIVKARAELKGKFSEDVDSDVNVLTHSPIDEEFMTKLTGFIENKMSEPELTASLLCLEMGMSSSKLYRKVKELTDLAPNEFIRTIRLKKSAYLLKSKRHNVSEVATLVGFNDPLYFSRCFKKQFGFPPSNLLQ</sequence>
<dbReference type="InterPro" id="IPR011123">
    <property type="entry name" value="Y_Y_Y"/>
</dbReference>
<dbReference type="GO" id="GO:0005524">
    <property type="term" value="F:ATP binding"/>
    <property type="evidence" value="ECO:0007669"/>
    <property type="project" value="UniProtKB-KW"/>
</dbReference>
<accession>A0A2N3IC61</accession>
<dbReference type="SUPFAM" id="SSF46689">
    <property type="entry name" value="Homeodomain-like"/>
    <property type="match status" value="1"/>
</dbReference>
<dbReference type="InterPro" id="IPR036097">
    <property type="entry name" value="HisK_dim/P_sf"/>
</dbReference>
<keyword evidence="6 17" id="KW-0418">Kinase</keyword>
<dbReference type="Pfam" id="PF12833">
    <property type="entry name" value="HTH_18"/>
    <property type="match status" value="1"/>
</dbReference>
<dbReference type="InterPro" id="IPR011110">
    <property type="entry name" value="Reg_prop"/>
</dbReference>
<dbReference type="Pfam" id="PF02518">
    <property type="entry name" value="HATPase_c"/>
    <property type="match status" value="1"/>
</dbReference>
<name>A0A2N3IC61_9BACT</name>